<evidence type="ECO:0000313" key="3">
    <source>
        <dbReference type="EMBL" id="SEA45562.1"/>
    </source>
</evidence>
<proteinExistence type="predicted"/>
<dbReference type="GO" id="GO:0016787">
    <property type="term" value="F:hydrolase activity"/>
    <property type="evidence" value="ECO:0007669"/>
    <property type="project" value="UniProtKB-KW"/>
</dbReference>
<dbReference type="AlphaFoldDB" id="A0A1H4BCM1"/>
<dbReference type="InterPro" id="IPR017853">
    <property type="entry name" value="GH"/>
</dbReference>
<dbReference type="PANTHER" id="PTHR34154">
    <property type="entry name" value="ALKALI-SENSITIVE LINKAGE PROTEIN 1"/>
    <property type="match status" value="1"/>
</dbReference>
<dbReference type="EMBL" id="FNRI01000003">
    <property type="protein sequence ID" value="SEA45562.1"/>
    <property type="molecule type" value="Genomic_DNA"/>
</dbReference>
<name>A0A1H4BCM1_9BACT</name>
<feature type="signal peptide" evidence="1">
    <location>
        <begin position="1"/>
        <end position="19"/>
    </location>
</feature>
<evidence type="ECO:0000313" key="4">
    <source>
        <dbReference type="Proteomes" id="UP000183253"/>
    </source>
</evidence>
<dbReference type="Proteomes" id="UP000183253">
    <property type="component" value="Unassembled WGS sequence"/>
</dbReference>
<keyword evidence="3" id="KW-0378">Hydrolase</keyword>
<gene>
    <name evidence="3" type="ORF">SAMN05444145_103310</name>
</gene>
<evidence type="ECO:0000259" key="2">
    <source>
        <dbReference type="Pfam" id="PF11790"/>
    </source>
</evidence>
<dbReference type="STRING" id="1033731.SAMN05444145_103310"/>
<accession>A0A1H4BCM1</accession>
<dbReference type="Pfam" id="PF11790">
    <property type="entry name" value="Glyco_hydro_cc"/>
    <property type="match status" value="1"/>
</dbReference>
<dbReference type="GO" id="GO:0071966">
    <property type="term" value="P:fungal-type cell wall polysaccharide metabolic process"/>
    <property type="evidence" value="ECO:0007669"/>
    <property type="project" value="TreeGrafter"/>
</dbReference>
<feature type="chain" id="PRO_5010307354" evidence="1">
    <location>
        <begin position="20"/>
        <end position="300"/>
    </location>
</feature>
<organism evidence="3 4">
    <name type="scientific">Alistipes timonensis JC136</name>
    <dbReference type="NCBI Taxonomy" id="1033731"/>
    <lineage>
        <taxon>Bacteria</taxon>
        <taxon>Pseudomonadati</taxon>
        <taxon>Bacteroidota</taxon>
        <taxon>Bacteroidia</taxon>
        <taxon>Bacteroidales</taxon>
        <taxon>Rikenellaceae</taxon>
        <taxon>Alistipes</taxon>
    </lineage>
</organism>
<dbReference type="SUPFAM" id="SSF51445">
    <property type="entry name" value="(Trans)glycosidases"/>
    <property type="match status" value="1"/>
</dbReference>
<dbReference type="RefSeq" id="WP_010261922.1">
    <property type="nucleotide sequence ID" value="NZ_CAEG01000010.1"/>
</dbReference>
<dbReference type="Gene3D" id="3.20.20.80">
    <property type="entry name" value="Glycosidases"/>
    <property type="match status" value="1"/>
</dbReference>
<dbReference type="PROSITE" id="PS51257">
    <property type="entry name" value="PROKAR_LIPOPROTEIN"/>
    <property type="match status" value="1"/>
</dbReference>
<reference evidence="3 4" key="1">
    <citation type="submission" date="2016-10" db="EMBL/GenBank/DDBJ databases">
        <authorList>
            <person name="de Groot N.N."/>
        </authorList>
    </citation>
    <scope>NUCLEOTIDE SEQUENCE [LARGE SCALE GENOMIC DNA]</scope>
    <source>
        <strain evidence="3 4">DSM 25383</strain>
    </source>
</reference>
<keyword evidence="1" id="KW-0732">Signal</keyword>
<protein>
    <submittedName>
        <fullName evidence="3">Glycosyl hydrolase catalytic core</fullName>
    </submittedName>
</protein>
<dbReference type="InterPro" id="IPR024655">
    <property type="entry name" value="Asl1_glyco_hydro_catalytic"/>
</dbReference>
<evidence type="ECO:0000256" key="1">
    <source>
        <dbReference type="SAM" id="SignalP"/>
    </source>
</evidence>
<dbReference type="PANTHER" id="PTHR34154:SF3">
    <property type="entry name" value="ALKALI-SENSITIVE LINKAGE PROTEIN 1"/>
    <property type="match status" value="1"/>
</dbReference>
<keyword evidence="4" id="KW-1185">Reference proteome</keyword>
<feature type="domain" description="Asl1-like glycosyl hydrolase catalytic" evidence="2">
    <location>
        <begin position="62"/>
        <end position="286"/>
    </location>
</feature>
<dbReference type="InterPro" id="IPR053183">
    <property type="entry name" value="ASL1"/>
</dbReference>
<sequence length="300" mass="33974">MKKILFILVALVCAVTACTKEQLISDLPEDINKPEGGTTGATKAKRGVCQSTNTLDFGQKLVDLKANWYYTWGLDPSNTVEGAEFVPMFWGASSVTKDNCDKINKLYEEGRVFYVLGFNEPDLKEESNMSVADALEKWEFLCQNLDSRIKLVSPAPSYPTRAWLDEFMAGVAQRGLRCDYVAVHMYAGIGTQNYQSVIRDVYNKFGKKIWITEFAPRDDNAKNNGYNSYTESRVLDQMKVLLPAYQGMNEVFRYSWFGCASPTMIGLITSRFFGDDEQITSLGEYYATLEPNEKIQLKNR</sequence>